<protein>
    <submittedName>
        <fullName evidence="1">Uncharacterized protein</fullName>
    </submittedName>
</protein>
<evidence type="ECO:0000313" key="1">
    <source>
        <dbReference type="EMBL" id="CAD7223571.1"/>
    </source>
</evidence>
<reference evidence="1" key="1">
    <citation type="submission" date="2020-11" db="EMBL/GenBank/DDBJ databases">
        <authorList>
            <person name="Tran Van P."/>
        </authorList>
    </citation>
    <scope>NUCLEOTIDE SEQUENCE</scope>
</reference>
<proteinExistence type="predicted"/>
<gene>
    <name evidence="1" type="ORF">CTOB1V02_LOCUS1553</name>
</gene>
<dbReference type="EMBL" id="OB660223">
    <property type="protein sequence ID" value="CAD7223571.1"/>
    <property type="molecule type" value="Genomic_DNA"/>
</dbReference>
<dbReference type="AlphaFoldDB" id="A0A7R8W716"/>
<accession>A0A7R8W716</accession>
<name>A0A7R8W716_9CRUS</name>
<sequence length="224" mass="25774">MELVTRGIILVILCWTTTLNSSPHQLRDESNFEISGPPSADDVMRKDGSDANDYEKQQVEQYRQQSEYNPGKEQLIERHPYPYDYHHCHPPCFPPCPPPCPCYPSSPPLLHWHHAQPVLFVCTSRPAPSLMVVVSLILLICVVSCSISYSIFWLHFAPCDDRNDMDCWDVCPRPKKVTFNLYRMLGLGTRKDCYCQQYPYPATFYSGKDEEEGPKIDEVPSDEK</sequence>
<organism evidence="1">
    <name type="scientific">Cyprideis torosa</name>
    <dbReference type="NCBI Taxonomy" id="163714"/>
    <lineage>
        <taxon>Eukaryota</taxon>
        <taxon>Metazoa</taxon>
        <taxon>Ecdysozoa</taxon>
        <taxon>Arthropoda</taxon>
        <taxon>Crustacea</taxon>
        <taxon>Oligostraca</taxon>
        <taxon>Ostracoda</taxon>
        <taxon>Podocopa</taxon>
        <taxon>Podocopida</taxon>
        <taxon>Cytherocopina</taxon>
        <taxon>Cytheroidea</taxon>
        <taxon>Cytherideidae</taxon>
        <taxon>Cyprideis</taxon>
    </lineage>
</organism>